<organism evidence="2 3">
    <name type="scientific">Lactobacillus phage LfeInf</name>
    <dbReference type="NCBI Taxonomy" id="1567484"/>
    <lineage>
        <taxon>Viruses</taxon>
        <taxon>Duplodnaviria</taxon>
        <taxon>Heunggongvirae</taxon>
        <taxon>Uroviricota</taxon>
        <taxon>Caudoviricetes</taxon>
        <taxon>Herelleviridae</taxon>
        <taxon>Hopescreekvirus</taxon>
        <taxon>Hopescreekvirus LfeInf</taxon>
    </lineage>
</organism>
<dbReference type="Pfam" id="PF00149">
    <property type="entry name" value="Metallophos"/>
    <property type="match status" value="1"/>
</dbReference>
<dbReference type="SUPFAM" id="SSF56300">
    <property type="entry name" value="Metallo-dependent phosphatases"/>
    <property type="match status" value="1"/>
</dbReference>
<reference evidence="2 3" key="2">
    <citation type="journal article" date="2015" name="Biotechnol. Biofuels">
        <title>Bacteriophage application restores ethanol fermentation characteristics disrupted by Lactobacillus fermentum.</title>
        <authorList>
            <person name="Liu M."/>
            <person name="Bischoff K.M."/>
            <person name="Gill J.J."/>
            <person name="Mire-Criscione M.D."/>
            <person name="Berry J.D."/>
            <person name="Young R."/>
            <person name="Summer E.J."/>
        </authorList>
    </citation>
    <scope>NUCLEOTIDE SEQUENCE [LARGE SCALE GENOMIC DNA]</scope>
</reference>
<dbReference type="GO" id="GO:0016787">
    <property type="term" value="F:hydrolase activity"/>
    <property type="evidence" value="ECO:0007669"/>
    <property type="project" value="InterPro"/>
</dbReference>
<dbReference type="EMBL" id="KP054477">
    <property type="protein sequence ID" value="AIZ94648.1"/>
    <property type="molecule type" value="Genomic_DNA"/>
</dbReference>
<feature type="domain" description="Calcineurin-like phosphoesterase" evidence="1">
    <location>
        <begin position="1"/>
        <end position="210"/>
    </location>
</feature>
<dbReference type="InterPro" id="IPR050535">
    <property type="entry name" value="DNA_Repair-Maintenance_Comp"/>
</dbReference>
<dbReference type="GeneID" id="26793810"/>
<evidence type="ECO:0000313" key="2">
    <source>
        <dbReference type="EMBL" id="AIZ94648.1"/>
    </source>
</evidence>
<evidence type="ECO:0000313" key="3">
    <source>
        <dbReference type="Proteomes" id="UP000030922"/>
    </source>
</evidence>
<dbReference type="InterPro" id="IPR029052">
    <property type="entry name" value="Metallo-depent_PP-like"/>
</dbReference>
<dbReference type="InterPro" id="IPR004843">
    <property type="entry name" value="Calcineurin-like_PHP"/>
</dbReference>
<gene>
    <name evidence="2" type="ORF">LfeInf_022</name>
</gene>
<keyword evidence="3" id="KW-1185">Reference proteome</keyword>
<dbReference type="PANTHER" id="PTHR30337">
    <property type="entry name" value="COMPONENT OF ATP-DEPENDENT DSDNA EXONUCLEASE"/>
    <property type="match status" value="1"/>
</dbReference>
<reference evidence="3" key="1">
    <citation type="submission" date="2014-10" db="EMBL/GenBank/DDBJ databases">
        <title>Characterization of Lactobacillus fermentum phage vB_S_LfeInf.</title>
        <authorList>
            <person name="Liu M."/>
            <person name="Gill J.J."/>
            <person name="Berry J."/>
            <person name="Young R.III."/>
            <person name="Summer E.J."/>
        </authorList>
    </citation>
    <scope>NUCLEOTIDE SEQUENCE [LARGE SCALE GENOMIC DNA]</scope>
</reference>
<dbReference type="Gene3D" id="3.60.21.10">
    <property type="match status" value="1"/>
</dbReference>
<dbReference type="OrthoDB" id="3083at10239"/>
<protein>
    <recommendedName>
        <fullName evidence="1">Calcineurin-like phosphoesterase domain-containing protein</fullName>
    </recommendedName>
</protein>
<evidence type="ECO:0000259" key="1">
    <source>
        <dbReference type="Pfam" id="PF00149"/>
    </source>
</evidence>
<dbReference type="KEGG" id="vg:26793810"/>
<dbReference type="RefSeq" id="YP_009222260.1">
    <property type="nucleotide sequence ID" value="NC_029058.1"/>
</dbReference>
<accession>A0A0A7NQQ8</accession>
<proteinExistence type="predicted"/>
<dbReference type="PANTHER" id="PTHR30337:SF0">
    <property type="entry name" value="NUCLEASE SBCCD SUBUNIT D"/>
    <property type="match status" value="1"/>
</dbReference>
<name>A0A0A7NQQ8_9CAUD</name>
<sequence>MKLLVASDIHLTNYNAFNEEISGQPQTGSRLECLLGALSYFFCYGRDRGIMYYVINGDLFDKRQRDNPATLAYIRAWLASCAINLPKDAKVYFNVGNHDELGRDVHPNSLVDLPYLDSRFVVINKVQSFNLNDGSKLFFVPYTENVEQSKKDIEESIKYMKGPTTVFAHTGVEGGVQGRWQHRLEGAYSLSDLGYDQPNVKAVILGHYHNRYFIKKQPKPAWYVGDLLGLSFNDLNKDGSGADRGFDEIDTLTGKHTFVNLSKLYPTFNQFDYDESKVSAYQELAKDNYLKLVFSDNDTLSEFMSGPYKDFNQAHVQLSISPAKTSENALDEELEHNASDYELVKSYCEDKYPEVTKSALNYLMKARESD</sequence>
<dbReference type="Proteomes" id="UP000030922">
    <property type="component" value="Segment"/>
</dbReference>